<evidence type="ECO:0000313" key="2">
    <source>
        <dbReference type="EMBL" id="TGJ70128.1"/>
    </source>
</evidence>
<dbReference type="Proteomes" id="UP000297595">
    <property type="component" value="Unassembled WGS sequence"/>
</dbReference>
<dbReference type="PANTHER" id="PTHR15696:SF0">
    <property type="entry name" value="TELOMERASE-BINDING PROTEIN EST1A"/>
    <property type="match status" value="1"/>
</dbReference>
<dbReference type="GO" id="GO:0000184">
    <property type="term" value="P:nuclear-transcribed mRNA catabolic process, nonsense-mediated decay"/>
    <property type="evidence" value="ECO:0007669"/>
    <property type="project" value="TreeGrafter"/>
</dbReference>
<accession>A0A8H2HT07</accession>
<dbReference type="GO" id="GO:0070034">
    <property type="term" value="F:telomerase RNA binding"/>
    <property type="evidence" value="ECO:0007669"/>
    <property type="project" value="TreeGrafter"/>
</dbReference>
<proteinExistence type="predicted"/>
<organism evidence="2 3">
    <name type="scientific">Orbilia oligospora</name>
    <name type="common">Nematode-trapping fungus</name>
    <name type="synonym">Arthrobotrys oligospora</name>
    <dbReference type="NCBI Taxonomy" id="2813651"/>
    <lineage>
        <taxon>Eukaryota</taxon>
        <taxon>Fungi</taxon>
        <taxon>Dikarya</taxon>
        <taxon>Ascomycota</taxon>
        <taxon>Pezizomycotina</taxon>
        <taxon>Orbiliomycetes</taxon>
        <taxon>Orbiliales</taxon>
        <taxon>Orbiliaceae</taxon>
        <taxon>Orbilia</taxon>
    </lineage>
</organism>
<dbReference type="InterPro" id="IPR011990">
    <property type="entry name" value="TPR-like_helical_dom_sf"/>
</dbReference>
<reference evidence="2 3" key="1">
    <citation type="submission" date="2019-03" db="EMBL/GenBank/DDBJ databases">
        <title>Nematode-trapping fungi genome.</title>
        <authorList>
            <person name="Vidal-Diez De Ulzurrun G."/>
        </authorList>
    </citation>
    <scope>NUCLEOTIDE SEQUENCE [LARGE SCALE GENOMIC DNA]</scope>
    <source>
        <strain evidence="2 3">TWF154</strain>
    </source>
</reference>
<evidence type="ECO:0008006" key="4">
    <source>
        <dbReference type="Google" id="ProtNLM"/>
    </source>
</evidence>
<evidence type="ECO:0000313" key="3">
    <source>
        <dbReference type="Proteomes" id="UP000297595"/>
    </source>
</evidence>
<dbReference type="PANTHER" id="PTHR15696">
    <property type="entry name" value="SMG-7 SUPPRESSOR WITH MORPHOLOGICAL EFFECT ON GENITALIA PROTEIN 7"/>
    <property type="match status" value="1"/>
</dbReference>
<sequence length="630" mass="71601">MQIIENFAPSATEAAVAELSKRNSGKTKSIEFSAQISPQTAPTHIQINWVDNTSTVRTKNAIRSLAMSGSVAQPSLPPDLTSKSIPSPTFSSSDLIYQLPVHSVLPDELIAQVKDIYPGLVMVEAKCIEAVSKRIHAMHQKDTKPLNNDQWQALVSLHESLLYEHYDFFLVTQHPNATESINKLATKYKMPARLWEHGIRRFLELLRGCLPASHEHMLRFIYIAYSAVSLLFETTSAFTDIWIECLGDLARYRTAIACDLDNHNKQCGCESTWIRTSKYWYSKGVNRQPHLGRLHHHLAVVTDSDILQQLFLYYKALAVTQQYPIAGKTIFKSINLIQGGNKSMKDVFTSLHSMFYTATNRNAFTQKKNECLKLLGNEVATSRLEFKIPGAYIAICGIASLFQYNTKDGRTKLATARENKRATTDSEAKHTPPSEFINNSYEPNAPFIQPPKLNPKSRDVSLIYAQELAFEILSMFLRGYDPAVQPHIHIWLVFLNYLKHYPKGMDIPFEKFPWEEMAKYGTALLERNQGNKAVLEGVQNSEIFPASSPLPEEYLMSGLEITQGYFPGNYFDEIVDDDKRLIELPSATAIREEKMLWLMIKFANYGSWIQFDPIEYKFNVSSELTETLKL</sequence>
<comment type="caution">
    <text evidence="2">The sequence shown here is derived from an EMBL/GenBank/DDBJ whole genome shotgun (WGS) entry which is preliminary data.</text>
</comment>
<name>A0A8H2HT07_ORBOL</name>
<feature type="compositionally biased region" description="Basic and acidic residues" evidence="1">
    <location>
        <begin position="415"/>
        <end position="432"/>
    </location>
</feature>
<protein>
    <recommendedName>
        <fullName evidence="4">DNA/RNA-binding domain-containing protein</fullName>
    </recommendedName>
</protein>
<dbReference type="EMBL" id="SOZJ01000003">
    <property type="protein sequence ID" value="TGJ70128.1"/>
    <property type="molecule type" value="Genomic_DNA"/>
</dbReference>
<dbReference type="GO" id="GO:0042162">
    <property type="term" value="F:telomeric DNA binding"/>
    <property type="evidence" value="ECO:0007669"/>
    <property type="project" value="TreeGrafter"/>
</dbReference>
<dbReference type="AlphaFoldDB" id="A0A8H2HT07"/>
<gene>
    <name evidence="2" type="ORF">EYR41_006113</name>
</gene>
<evidence type="ECO:0000256" key="1">
    <source>
        <dbReference type="SAM" id="MobiDB-lite"/>
    </source>
</evidence>
<dbReference type="SUPFAM" id="SSF48452">
    <property type="entry name" value="TPR-like"/>
    <property type="match status" value="1"/>
</dbReference>
<dbReference type="GO" id="GO:0005697">
    <property type="term" value="C:telomerase holoenzyme complex"/>
    <property type="evidence" value="ECO:0007669"/>
    <property type="project" value="TreeGrafter"/>
</dbReference>
<dbReference type="Gene3D" id="1.25.40.10">
    <property type="entry name" value="Tetratricopeptide repeat domain"/>
    <property type="match status" value="1"/>
</dbReference>
<dbReference type="InterPro" id="IPR045153">
    <property type="entry name" value="Est1/Ebs1-like"/>
</dbReference>
<feature type="region of interest" description="Disordered" evidence="1">
    <location>
        <begin position="415"/>
        <end position="434"/>
    </location>
</feature>